<evidence type="ECO:0000256" key="1">
    <source>
        <dbReference type="SAM" id="MobiDB-lite"/>
    </source>
</evidence>
<accession>A0A1Y2I9H8</accession>
<keyword evidence="4" id="KW-1185">Reference proteome</keyword>
<organism evidence="3 4">
    <name type="scientific">Trametes coccinea (strain BRFM310)</name>
    <name type="common">Pycnoporus coccineus</name>
    <dbReference type="NCBI Taxonomy" id="1353009"/>
    <lineage>
        <taxon>Eukaryota</taxon>
        <taxon>Fungi</taxon>
        <taxon>Dikarya</taxon>
        <taxon>Basidiomycota</taxon>
        <taxon>Agaricomycotina</taxon>
        <taxon>Agaricomycetes</taxon>
        <taxon>Polyporales</taxon>
        <taxon>Polyporaceae</taxon>
        <taxon>Trametes</taxon>
    </lineage>
</organism>
<evidence type="ECO:0000313" key="3">
    <source>
        <dbReference type="EMBL" id="OSC97808.1"/>
    </source>
</evidence>
<name>A0A1Y2I9H8_TRAC3</name>
<feature type="transmembrane region" description="Helical" evidence="2">
    <location>
        <begin position="18"/>
        <end position="36"/>
    </location>
</feature>
<keyword evidence="2" id="KW-0472">Membrane</keyword>
<keyword evidence="2" id="KW-0812">Transmembrane</keyword>
<reference evidence="3 4" key="1">
    <citation type="journal article" date="2015" name="Biotechnol. Biofuels">
        <title>Enhanced degradation of softwood versus hardwood by the white-rot fungus Pycnoporus coccineus.</title>
        <authorList>
            <person name="Couturier M."/>
            <person name="Navarro D."/>
            <person name="Chevret D."/>
            <person name="Henrissat B."/>
            <person name="Piumi F."/>
            <person name="Ruiz-Duenas F.J."/>
            <person name="Martinez A.T."/>
            <person name="Grigoriev I.V."/>
            <person name="Riley R."/>
            <person name="Lipzen A."/>
            <person name="Berrin J.G."/>
            <person name="Master E.R."/>
            <person name="Rosso M.N."/>
        </authorList>
    </citation>
    <scope>NUCLEOTIDE SEQUENCE [LARGE SCALE GENOMIC DNA]</scope>
    <source>
        <strain evidence="3 4">BRFM310</strain>
    </source>
</reference>
<evidence type="ECO:0000313" key="4">
    <source>
        <dbReference type="Proteomes" id="UP000193067"/>
    </source>
</evidence>
<dbReference type="OrthoDB" id="2752355at2759"/>
<gene>
    <name evidence="3" type="ORF">PYCCODRAFT_1105309</name>
</gene>
<protein>
    <submittedName>
        <fullName evidence="3">Uncharacterized protein</fullName>
    </submittedName>
</protein>
<dbReference type="Proteomes" id="UP000193067">
    <property type="component" value="Unassembled WGS sequence"/>
</dbReference>
<feature type="compositionally biased region" description="Basic and acidic residues" evidence="1">
    <location>
        <begin position="116"/>
        <end position="159"/>
    </location>
</feature>
<feature type="compositionally biased region" description="Polar residues" evidence="1">
    <location>
        <begin position="62"/>
        <end position="93"/>
    </location>
</feature>
<dbReference type="AlphaFoldDB" id="A0A1Y2I9H8"/>
<dbReference type="EMBL" id="KZ084146">
    <property type="protein sequence ID" value="OSC97808.1"/>
    <property type="molecule type" value="Genomic_DNA"/>
</dbReference>
<proteinExistence type="predicted"/>
<keyword evidence="2" id="KW-1133">Transmembrane helix</keyword>
<feature type="region of interest" description="Disordered" evidence="1">
    <location>
        <begin position="59"/>
        <end position="159"/>
    </location>
</feature>
<sequence length="159" mass="17286">MSDATRGMQQVVRSNNRLLVGGVAAVSAGLGLFWYAQKANQAKKETTPQPGAIPTWEYRMVQEQQPASNPSQHLTQRSSGSDVASQPESVPTRSNDDQRGSQGAAASFMTSVQGKATEDHQNLKSEPVPQREKEPGAEIASKHRDGPEYDRQRHGSDSK</sequence>
<evidence type="ECO:0000256" key="2">
    <source>
        <dbReference type="SAM" id="Phobius"/>
    </source>
</evidence>